<dbReference type="OrthoDB" id="60315at2759"/>
<keyword evidence="6 7" id="KW-0012">Acyltransferase</keyword>
<evidence type="ECO:0000256" key="3">
    <source>
        <dbReference type="ARBA" id="ARBA00012923"/>
    </source>
</evidence>
<dbReference type="InterPro" id="IPR000903">
    <property type="entry name" value="NMT"/>
</dbReference>
<feature type="region of interest" description="Disordered" evidence="9">
    <location>
        <begin position="134"/>
        <end position="160"/>
    </location>
</feature>
<dbReference type="PIRSF" id="PIRSF015892">
    <property type="entry name" value="N-myristl_transf"/>
    <property type="match status" value="1"/>
</dbReference>
<dbReference type="Pfam" id="PF02799">
    <property type="entry name" value="NMT_C"/>
    <property type="match status" value="1"/>
</dbReference>
<proteinExistence type="inferred from homology"/>
<dbReference type="InterPro" id="IPR022676">
    <property type="entry name" value="NMT_N"/>
</dbReference>
<dbReference type="PANTHER" id="PTHR11377">
    <property type="entry name" value="N-MYRISTOYL TRANSFERASE"/>
    <property type="match status" value="1"/>
</dbReference>
<keyword evidence="5 7" id="KW-0808">Transferase</keyword>
<evidence type="ECO:0000256" key="8">
    <source>
        <dbReference type="RuleBase" id="RU004178"/>
    </source>
</evidence>
<evidence type="ECO:0000259" key="11">
    <source>
        <dbReference type="Pfam" id="PF02799"/>
    </source>
</evidence>
<dbReference type="InterPro" id="IPR022677">
    <property type="entry name" value="NMT_C"/>
</dbReference>
<evidence type="ECO:0000256" key="6">
    <source>
        <dbReference type="ARBA" id="ARBA00023315"/>
    </source>
</evidence>
<dbReference type="InterPro" id="IPR016181">
    <property type="entry name" value="Acyl_CoA_acyltransferase"/>
</dbReference>
<evidence type="ECO:0000256" key="7">
    <source>
        <dbReference type="RuleBase" id="RU000586"/>
    </source>
</evidence>
<reference evidence="12 13" key="1">
    <citation type="journal article" date="2019" name="Fungal Biol. Biotechnol.">
        <title>Draft genome sequence of fastidious pathogen Ceratobasidium theobromae, which causes vascular-streak dieback in Theobroma cacao.</title>
        <authorList>
            <person name="Ali S.S."/>
            <person name="Asman A."/>
            <person name="Shao J."/>
            <person name="Firmansyah A.P."/>
            <person name="Susilo A.W."/>
            <person name="Rosmana A."/>
            <person name="McMahon P."/>
            <person name="Junaid M."/>
            <person name="Guest D."/>
            <person name="Kheng T.Y."/>
            <person name="Meinhardt L.W."/>
            <person name="Bailey B.A."/>
        </authorList>
    </citation>
    <scope>NUCLEOTIDE SEQUENCE [LARGE SCALE GENOMIC DNA]</scope>
    <source>
        <strain evidence="12 13">CT2</strain>
    </source>
</reference>
<feature type="region of interest" description="Disordered" evidence="9">
    <location>
        <begin position="1"/>
        <end position="64"/>
    </location>
</feature>
<dbReference type="PROSITE" id="PS00975">
    <property type="entry name" value="NMT_1"/>
    <property type="match status" value="1"/>
</dbReference>
<accession>A0A5N5QUK9</accession>
<protein>
    <recommendedName>
        <fullName evidence="4 7">Glycylpeptide N-tetradecanoyltransferase</fullName>
        <ecNumber evidence="3 7">2.3.1.97</ecNumber>
    </recommendedName>
</protein>
<comment type="subunit">
    <text evidence="2">Monomer.</text>
</comment>
<feature type="domain" description="Glycylpeptide N-tetradecanoyltransferase C-terminal" evidence="11">
    <location>
        <begin position="319"/>
        <end position="524"/>
    </location>
</feature>
<dbReference type="Gene3D" id="3.40.630.30">
    <property type="match status" value="2"/>
</dbReference>
<comment type="similarity">
    <text evidence="1 8">Belongs to the NMT family.</text>
</comment>
<evidence type="ECO:0000256" key="9">
    <source>
        <dbReference type="SAM" id="MobiDB-lite"/>
    </source>
</evidence>
<dbReference type="InterPro" id="IPR022678">
    <property type="entry name" value="NMT_CS"/>
</dbReference>
<evidence type="ECO:0000256" key="1">
    <source>
        <dbReference type="ARBA" id="ARBA00009469"/>
    </source>
</evidence>
<dbReference type="Pfam" id="PF01233">
    <property type="entry name" value="NMT"/>
    <property type="match status" value="1"/>
</dbReference>
<dbReference type="SUPFAM" id="SSF55729">
    <property type="entry name" value="Acyl-CoA N-acyltransferases (Nat)"/>
    <property type="match status" value="2"/>
</dbReference>
<dbReference type="AlphaFoldDB" id="A0A5N5QUK9"/>
<evidence type="ECO:0000259" key="10">
    <source>
        <dbReference type="Pfam" id="PF01233"/>
    </source>
</evidence>
<feature type="compositionally biased region" description="Polar residues" evidence="9">
    <location>
        <begin position="1"/>
        <end position="13"/>
    </location>
</feature>
<comment type="catalytic activity">
    <reaction evidence="7">
        <text>N-terminal glycyl-[protein] + tetradecanoyl-CoA = N-tetradecanoylglycyl-[protein] + CoA + H(+)</text>
        <dbReference type="Rhea" id="RHEA:15521"/>
        <dbReference type="Rhea" id="RHEA-COMP:12666"/>
        <dbReference type="Rhea" id="RHEA-COMP:12667"/>
        <dbReference type="ChEBI" id="CHEBI:15378"/>
        <dbReference type="ChEBI" id="CHEBI:57287"/>
        <dbReference type="ChEBI" id="CHEBI:57385"/>
        <dbReference type="ChEBI" id="CHEBI:64723"/>
        <dbReference type="ChEBI" id="CHEBI:133050"/>
        <dbReference type="EC" id="2.3.1.97"/>
    </reaction>
</comment>
<evidence type="ECO:0000256" key="4">
    <source>
        <dbReference type="ARBA" id="ARBA00022240"/>
    </source>
</evidence>
<dbReference type="FunFam" id="3.40.630.30:FF:000042">
    <property type="entry name" value="Glycylpeptide N-tetradecanoyltransferase"/>
    <property type="match status" value="1"/>
</dbReference>
<sequence>MSSEVGPSGSKQPTVEDAPSEHEPGSESDGDVAPTEEPGQASGKSKKKKKKKKPKAAKILAALQGGQVPDAVVSQVTSHIKEQDPEHAELDEDEVRKAFKAMKVMEMLQGKAGIGGKNAKDLGEHKFWKTQPVPQLGDEVPTEDGPVEPNKPREEIRKDPYPLPGGYEWATVDIVDPVQAKEVYELLTANYVEDSEAAFRFRYSAEFFAWALQPPGYHKEWLIGVRVSSNKKLIAFIAGVPLKLRVRENILDTSEINFLCVHKKLRSKRLAPVLIKEVTRRCNLRGIFQAIYTAGVLLPTPVSTARYYHRLIRVQKLIDVGFTNVPRGSTMARMLRLNSIPDKFGIAGLREMEEKDIKEVSALYEGYMKRFHLAPIMSEEEMRHQMLSGRGTGESKGGRREGQVVWAYVVEDPETKAITDFFSFYSLPSTITKSMGHDVVDAAYLFYYATNPTTGELAIKARVQALITDALVLANKAKFDVFNALTLMDNYPFLKELNFGQGDGYLNYYLYNWRTAPLEGFVPQPVTEGGRGIGRGIGVVML</sequence>
<dbReference type="Proteomes" id="UP000383932">
    <property type="component" value="Unassembled WGS sequence"/>
</dbReference>
<gene>
    <name evidence="12" type="ORF">CTheo_1339</name>
</gene>
<evidence type="ECO:0000256" key="2">
    <source>
        <dbReference type="ARBA" id="ARBA00011245"/>
    </source>
</evidence>
<dbReference type="GO" id="GO:0005737">
    <property type="term" value="C:cytoplasm"/>
    <property type="evidence" value="ECO:0007669"/>
    <property type="project" value="TreeGrafter"/>
</dbReference>
<evidence type="ECO:0000313" key="13">
    <source>
        <dbReference type="Proteomes" id="UP000383932"/>
    </source>
</evidence>
<dbReference type="GO" id="GO:0004379">
    <property type="term" value="F:glycylpeptide N-tetradecanoyltransferase activity"/>
    <property type="evidence" value="ECO:0007669"/>
    <property type="project" value="UniProtKB-EC"/>
</dbReference>
<dbReference type="EMBL" id="SSOP01000011">
    <property type="protein sequence ID" value="KAB5595261.1"/>
    <property type="molecule type" value="Genomic_DNA"/>
</dbReference>
<evidence type="ECO:0000313" key="12">
    <source>
        <dbReference type="EMBL" id="KAB5595261.1"/>
    </source>
</evidence>
<feature type="compositionally biased region" description="Basic and acidic residues" evidence="9">
    <location>
        <begin position="150"/>
        <end position="160"/>
    </location>
</feature>
<keyword evidence="13" id="KW-1185">Reference proteome</keyword>
<organism evidence="12 13">
    <name type="scientific">Ceratobasidium theobromae</name>
    <dbReference type="NCBI Taxonomy" id="1582974"/>
    <lineage>
        <taxon>Eukaryota</taxon>
        <taxon>Fungi</taxon>
        <taxon>Dikarya</taxon>
        <taxon>Basidiomycota</taxon>
        <taxon>Agaricomycotina</taxon>
        <taxon>Agaricomycetes</taxon>
        <taxon>Cantharellales</taxon>
        <taxon>Ceratobasidiaceae</taxon>
        <taxon>Ceratobasidium</taxon>
    </lineage>
</organism>
<dbReference type="PANTHER" id="PTHR11377:SF5">
    <property type="entry name" value="GLYCYLPEPTIDE N-TETRADECANOYLTRANSFERASE"/>
    <property type="match status" value="1"/>
</dbReference>
<comment type="caution">
    <text evidence="12">The sequence shown here is derived from an EMBL/GenBank/DDBJ whole genome shotgun (WGS) entry which is preliminary data.</text>
</comment>
<comment type="function">
    <text evidence="7">Adds a myristoyl group to the N-terminal glycine residue of certain cellular proteins.</text>
</comment>
<name>A0A5N5QUK9_9AGAM</name>
<evidence type="ECO:0000256" key="5">
    <source>
        <dbReference type="ARBA" id="ARBA00022679"/>
    </source>
</evidence>
<feature type="compositionally biased region" description="Basic residues" evidence="9">
    <location>
        <begin position="44"/>
        <end position="56"/>
    </location>
</feature>
<feature type="domain" description="Glycylpeptide N-tetradecanoyltransferase N-terminal" evidence="10">
    <location>
        <begin position="146"/>
        <end position="304"/>
    </location>
</feature>
<dbReference type="EC" id="2.3.1.97" evidence="3 7"/>